<dbReference type="SUPFAM" id="SSF53850">
    <property type="entry name" value="Periplasmic binding protein-like II"/>
    <property type="match status" value="1"/>
</dbReference>
<dbReference type="GO" id="GO:0006351">
    <property type="term" value="P:DNA-templated transcription"/>
    <property type="evidence" value="ECO:0007669"/>
    <property type="project" value="TreeGrafter"/>
</dbReference>
<dbReference type="Proteomes" id="UP000245474">
    <property type="component" value="Unassembled WGS sequence"/>
</dbReference>
<dbReference type="Pfam" id="PF03466">
    <property type="entry name" value="LysR_substrate"/>
    <property type="match status" value="1"/>
</dbReference>
<dbReference type="OrthoDB" id="8885940at2"/>
<evidence type="ECO:0000256" key="4">
    <source>
        <dbReference type="ARBA" id="ARBA00023163"/>
    </source>
</evidence>
<dbReference type="GO" id="GO:0043565">
    <property type="term" value="F:sequence-specific DNA binding"/>
    <property type="evidence" value="ECO:0007669"/>
    <property type="project" value="TreeGrafter"/>
</dbReference>
<organism evidence="6 7">
    <name type="scientific">Sediminicurvatus halobius</name>
    <dbReference type="NCBI Taxonomy" id="2182432"/>
    <lineage>
        <taxon>Bacteria</taxon>
        <taxon>Pseudomonadati</taxon>
        <taxon>Pseudomonadota</taxon>
        <taxon>Gammaproteobacteria</taxon>
        <taxon>Chromatiales</taxon>
        <taxon>Ectothiorhodospiraceae</taxon>
        <taxon>Sediminicurvatus</taxon>
    </lineage>
</organism>
<dbReference type="InterPro" id="IPR036388">
    <property type="entry name" value="WH-like_DNA-bd_sf"/>
</dbReference>
<dbReference type="Gene3D" id="1.10.10.10">
    <property type="entry name" value="Winged helix-like DNA-binding domain superfamily/Winged helix DNA-binding domain"/>
    <property type="match status" value="1"/>
</dbReference>
<dbReference type="EMBL" id="QFFI01000026">
    <property type="protein sequence ID" value="PWG61822.1"/>
    <property type="molecule type" value="Genomic_DNA"/>
</dbReference>
<keyword evidence="4" id="KW-0804">Transcription</keyword>
<dbReference type="InterPro" id="IPR000847">
    <property type="entry name" value="LysR_HTH_N"/>
</dbReference>
<gene>
    <name evidence="6" type="ORF">DEM34_14525</name>
</gene>
<evidence type="ECO:0000313" key="7">
    <source>
        <dbReference type="Proteomes" id="UP000245474"/>
    </source>
</evidence>
<proteinExistence type="inferred from homology"/>
<evidence type="ECO:0000259" key="5">
    <source>
        <dbReference type="PROSITE" id="PS50931"/>
    </source>
</evidence>
<dbReference type="AlphaFoldDB" id="A0A2U2MYE9"/>
<comment type="caution">
    <text evidence="6">The sequence shown here is derived from an EMBL/GenBank/DDBJ whole genome shotgun (WGS) entry which is preliminary data.</text>
</comment>
<accession>A0A2U2MYE9</accession>
<dbReference type="InterPro" id="IPR005119">
    <property type="entry name" value="LysR_subst-bd"/>
</dbReference>
<dbReference type="InterPro" id="IPR058163">
    <property type="entry name" value="LysR-type_TF_proteobact-type"/>
</dbReference>
<dbReference type="InterPro" id="IPR036390">
    <property type="entry name" value="WH_DNA-bd_sf"/>
</dbReference>
<keyword evidence="3" id="KW-0238">DNA-binding</keyword>
<feature type="domain" description="HTH lysR-type" evidence="5">
    <location>
        <begin position="12"/>
        <end position="64"/>
    </location>
</feature>
<evidence type="ECO:0000313" key="6">
    <source>
        <dbReference type="EMBL" id="PWG61822.1"/>
    </source>
</evidence>
<evidence type="ECO:0000256" key="1">
    <source>
        <dbReference type="ARBA" id="ARBA00009437"/>
    </source>
</evidence>
<comment type="similarity">
    <text evidence="1">Belongs to the LysR transcriptional regulatory family.</text>
</comment>
<reference evidence="6 7" key="1">
    <citation type="submission" date="2018-05" db="EMBL/GenBank/DDBJ databases">
        <title>Spiribacter halobius sp. nov., a moderately halophilic bacterium isolated from marine solar saltern.</title>
        <authorList>
            <person name="Zheng W.-S."/>
            <person name="Lu D.-C."/>
            <person name="Du Z.-J."/>
        </authorList>
    </citation>
    <scope>NUCLEOTIDE SEQUENCE [LARGE SCALE GENOMIC DNA]</scope>
    <source>
        <strain evidence="6 7">E85</strain>
    </source>
</reference>
<dbReference type="PANTHER" id="PTHR30537">
    <property type="entry name" value="HTH-TYPE TRANSCRIPTIONAL REGULATOR"/>
    <property type="match status" value="1"/>
</dbReference>
<keyword evidence="7" id="KW-1185">Reference proteome</keyword>
<dbReference type="PROSITE" id="PS50931">
    <property type="entry name" value="HTH_LYSR"/>
    <property type="match status" value="1"/>
</dbReference>
<keyword evidence="2" id="KW-0805">Transcription regulation</keyword>
<evidence type="ECO:0000256" key="2">
    <source>
        <dbReference type="ARBA" id="ARBA00023015"/>
    </source>
</evidence>
<evidence type="ECO:0000256" key="3">
    <source>
        <dbReference type="ARBA" id="ARBA00023125"/>
    </source>
</evidence>
<dbReference type="FunFam" id="1.10.10.10:FF:000001">
    <property type="entry name" value="LysR family transcriptional regulator"/>
    <property type="match status" value="1"/>
</dbReference>
<protein>
    <submittedName>
        <fullName evidence="6">LysR family transcriptional regulator</fullName>
    </submittedName>
</protein>
<name>A0A2U2MYE9_9GAMM</name>
<dbReference type="SUPFAM" id="SSF46785">
    <property type="entry name" value="Winged helix' DNA-binding domain"/>
    <property type="match status" value="1"/>
</dbReference>
<dbReference type="Gene3D" id="3.40.190.290">
    <property type="match status" value="1"/>
</dbReference>
<dbReference type="GO" id="GO:0003700">
    <property type="term" value="F:DNA-binding transcription factor activity"/>
    <property type="evidence" value="ECO:0007669"/>
    <property type="project" value="InterPro"/>
</dbReference>
<dbReference type="Pfam" id="PF00126">
    <property type="entry name" value="HTH_1"/>
    <property type="match status" value="1"/>
</dbReference>
<sequence>MPRPLVNRFGEMAVFVRVVERRGFSAAARDFDMTPSAVSRLIARLEDRLGVRLLSRSTRGVRVTQEGHDFYERAVQLLADLEDAESVGSSATAARGRLRISANVPFGHHFLIPLLPEFTAQYPQVKPELWLSDEIVDLVGEHTDVAIRAGPLKSSRLVARRLGETRLKIVASPVYLRAHGTPRVPDELEHHVRVGFAYPRVAEAWPLRSRDGVQEYLPRPAVLAGDGESVRHLAIKGLGLARLAEFQVADDLRDGRLVEVLPAYDSGDTEAVHAIYEGRRAYLPARARALIDFLAARVRFEESE</sequence>
<dbReference type="PANTHER" id="PTHR30537:SF71">
    <property type="entry name" value="TRANSCRIPTIONAL REGULATORY PROTEIN"/>
    <property type="match status" value="1"/>
</dbReference>